<sequence length="251" mass="27429">MGAWGRQRSLACALLGAASVAVAQPVPAPATADSGWSGDLAFGLQLSGSTYISRRTTADADVAYRQGQYQLLGELAFDREVVKVEGQPLEVDRDRYDVNLKVRRYLDDPAVFLFVSPRFRHNANGYYVTTRALRLGGGWVARPSDTLTLTLEGATGYRTAGLQGGGRVNEALWGARAQLRWQLSESVQLRANLAHEQSALERYRTVDLGLRTKLSAHLGVLVKASYERGYPFSSTARSAETELDVSLSYAL</sequence>
<reference evidence="2 3" key="1">
    <citation type="submission" date="2019-01" db="EMBL/GenBank/DDBJ databases">
        <authorList>
            <person name="Chen W.-M."/>
        </authorList>
    </citation>
    <scope>NUCLEOTIDE SEQUENCE [LARGE SCALE GENOMIC DNA]</scope>
    <source>
        <strain evidence="2 3">CCP-18</strain>
    </source>
</reference>
<dbReference type="InterPro" id="IPR007433">
    <property type="entry name" value="DUF481"/>
</dbReference>
<proteinExistence type="predicted"/>
<dbReference type="Proteomes" id="UP000288587">
    <property type="component" value="Unassembled WGS sequence"/>
</dbReference>
<evidence type="ECO:0000313" key="2">
    <source>
        <dbReference type="EMBL" id="RVT83100.1"/>
    </source>
</evidence>
<dbReference type="EMBL" id="SACM01000005">
    <property type="protein sequence ID" value="RVT83100.1"/>
    <property type="molecule type" value="Genomic_DNA"/>
</dbReference>
<dbReference type="SUPFAM" id="SSF56935">
    <property type="entry name" value="Porins"/>
    <property type="match status" value="1"/>
</dbReference>
<dbReference type="AlphaFoldDB" id="A0A437LCJ1"/>
<gene>
    <name evidence="2" type="ORF">EOD73_16220</name>
</gene>
<evidence type="ECO:0000256" key="1">
    <source>
        <dbReference type="SAM" id="SignalP"/>
    </source>
</evidence>
<feature type="signal peptide" evidence="1">
    <location>
        <begin position="1"/>
        <end position="23"/>
    </location>
</feature>
<evidence type="ECO:0000313" key="3">
    <source>
        <dbReference type="Proteomes" id="UP000288587"/>
    </source>
</evidence>
<dbReference type="OrthoDB" id="9152805at2"/>
<accession>A0A437LCJ1</accession>
<protein>
    <submittedName>
        <fullName evidence="2">DUF481 domain-containing protein</fullName>
    </submittedName>
</protein>
<comment type="caution">
    <text evidence="2">The sequence shown here is derived from an EMBL/GenBank/DDBJ whole genome shotgun (WGS) entry which is preliminary data.</text>
</comment>
<keyword evidence="3" id="KW-1185">Reference proteome</keyword>
<keyword evidence="1" id="KW-0732">Signal</keyword>
<name>A0A437LCJ1_9BURK</name>
<feature type="chain" id="PRO_5018980526" evidence="1">
    <location>
        <begin position="24"/>
        <end position="251"/>
    </location>
</feature>
<dbReference type="Pfam" id="PF04338">
    <property type="entry name" value="DUF481"/>
    <property type="match status" value="1"/>
</dbReference>
<organism evidence="2 3">
    <name type="scientific">Inhella crocodyli</name>
    <dbReference type="NCBI Taxonomy" id="2499851"/>
    <lineage>
        <taxon>Bacteria</taxon>
        <taxon>Pseudomonadati</taxon>
        <taxon>Pseudomonadota</taxon>
        <taxon>Betaproteobacteria</taxon>
        <taxon>Burkholderiales</taxon>
        <taxon>Sphaerotilaceae</taxon>
        <taxon>Inhella</taxon>
    </lineage>
</organism>